<reference evidence="1 2" key="1">
    <citation type="submission" date="2013-11" db="EMBL/GenBank/DDBJ databases">
        <title>Complete genome sequence of Rhizobium gallicum bv. gallicum R602.</title>
        <authorList>
            <person name="Bustos P."/>
            <person name="Santamaria R.I."/>
            <person name="Lozano L."/>
            <person name="Acosta J.L."/>
            <person name="Ormeno-Orrillo E."/>
            <person name="Rogel M.A."/>
            <person name="Romero D."/>
            <person name="Cevallos M.A."/>
            <person name="Martinez-Romero E."/>
            <person name="Gonzalez V."/>
        </authorList>
    </citation>
    <scope>NUCLEOTIDE SEQUENCE [LARGE SCALE GENOMIC DNA]</scope>
    <source>
        <strain evidence="1 2">R602</strain>
        <plasmid evidence="1 2">pRgalR602b</plasmid>
    </source>
</reference>
<name>A0A0B4X6S9_9HYPH</name>
<dbReference type="Proteomes" id="UP000031368">
    <property type="component" value="Plasmid pRgalR602b"/>
</dbReference>
<dbReference type="KEGG" id="rga:RGR602_PB00232"/>
<dbReference type="HOGENOM" id="CLU_3084015_0_0_5"/>
<dbReference type="AlphaFoldDB" id="A0A0B4X6S9"/>
<keyword evidence="1" id="KW-0614">Plasmid</keyword>
<gene>
    <name evidence="1" type="ORF">RGR602_PB00232</name>
</gene>
<accession>A0A0B4X6S9</accession>
<dbReference type="EMBL" id="CP006879">
    <property type="protein sequence ID" value="AJD43769.1"/>
    <property type="molecule type" value="Genomic_DNA"/>
</dbReference>
<keyword evidence="2" id="KW-1185">Reference proteome</keyword>
<geneLocation type="plasmid" evidence="1 2">
    <name>pRgalR602b</name>
</geneLocation>
<protein>
    <submittedName>
        <fullName evidence="1">Uncharacterized protein</fullName>
    </submittedName>
</protein>
<proteinExistence type="predicted"/>
<evidence type="ECO:0000313" key="2">
    <source>
        <dbReference type="Proteomes" id="UP000031368"/>
    </source>
</evidence>
<evidence type="ECO:0000313" key="1">
    <source>
        <dbReference type="EMBL" id="AJD43769.1"/>
    </source>
</evidence>
<sequence length="52" mass="5743">MCSRMTAEASEKIRQFEIAIFRGLRGSRRKFGSGYNGRGIHLIAPEISGATN</sequence>
<organism evidence="1 2">
    <name type="scientific">Rhizobium gallicum bv. gallicum R602sp</name>
    <dbReference type="NCBI Taxonomy" id="1041138"/>
    <lineage>
        <taxon>Bacteria</taxon>
        <taxon>Pseudomonadati</taxon>
        <taxon>Pseudomonadota</taxon>
        <taxon>Alphaproteobacteria</taxon>
        <taxon>Hyphomicrobiales</taxon>
        <taxon>Rhizobiaceae</taxon>
        <taxon>Rhizobium/Agrobacterium group</taxon>
        <taxon>Rhizobium</taxon>
    </lineage>
</organism>